<protein>
    <recommendedName>
        <fullName evidence="3">C2H2-type domain-containing protein</fullName>
    </recommendedName>
</protein>
<gene>
    <name evidence="4" type="ORF">GRJ2_003026600</name>
</gene>
<dbReference type="PROSITE" id="PS50157">
    <property type="entry name" value="ZINC_FINGER_C2H2_2"/>
    <property type="match status" value="1"/>
</dbReference>
<evidence type="ECO:0000259" key="3">
    <source>
        <dbReference type="PROSITE" id="PS50157"/>
    </source>
</evidence>
<dbReference type="GO" id="GO:0008270">
    <property type="term" value="F:zinc ion binding"/>
    <property type="evidence" value="ECO:0007669"/>
    <property type="project" value="UniProtKB-KW"/>
</dbReference>
<sequence length="184" mass="20317">MGLKGMAISPHLRVDESEEEEESSPPGAMAQCSAPPLTPILGSNIDLPTEGTLVVKVLEENPSCPCCANWIGKMLGLTGHLKREHGKKKILFRCARCGRKNVKRHSITCHFPKCKGATESAQVEGWTCEECERVFETKISLGQHNCLAHSAIRNVEWILASHPKAGTTRAVHHQCWTEEEVELL</sequence>
<evidence type="ECO:0000313" key="4">
    <source>
        <dbReference type="EMBL" id="GAB0205610.1"/>
    </source>
</evidence>
<organism evidence="4 5">
    <name type="scientific">Grus japonensis</name>
    <name type="common">Japanese crane</name>
    <name type="synonym">Red-crowned crane</name>
    <dbReference type="NCBI Taxonomy" id="30415"/>
    <lineage>
        <taxon>Eukaryota</taxon>
        <taxon>Metazoa</taxon>
        <taxon>Chordata</taxon>
        <taxon>Craniata</taxon>
        <taxon>Vertebrata</taxon>
        <taxon>Euteleostomi</taxon>
        <taxon>Archelosauria</taxon>
        <taxon>Archosauria</taxon>
        <taxon>Dinosauria</taxon>
        <taxon>Saurischia</taxon>
        <taxon>Theropoda</taxon>
        <taxon>Coelurosauria</taxon>
        <taxon>Aves</taxon>
        <taxon>Neognathae</taxon>
        <taxon>Neoaves</taxon>
        <taxon>Gruiformes</taxon>
        <taxon>Gruidae</taxon>
        <taxon>Grus</taxon>
    </lineage>
</organism>
<evidence type="ECO:0000256" key="2">
    <source>
        <dbReference type="SAM" id="MobiDB-lite"/>
    </source>
</evidence>
<keyword evidence="1" id="KW-0479">Metal-binding</keyword>
<dbReference type="PROSITE" id="PS00028">
    <property type="entry name" value="ZINC_FINGER_C2H2_1"/>
    <property type="match status" value="1"/>
</dbReference>
<feature type="region of interest" description="Disordered" evidence="2">
    <location>
        <begin position="1"/>
        <end position="31"/>
    </location>
</feature>
<evidence type="ECO:0000256" key="1">
    <source>
        <dbReference type="PROSITE-ProRule" id="PRU00042"/>
    </source>
</evidence>
<dbReference type="AlphaFoldDB" id="A0ABC9Y6E0"/>
<reference evidence="4 5" key="1">
    <citation type="submission" date="2024-06" db="EMBL/GenBank/DDBJ databases">
        <title>The draft genome of Grus japonensis, version 3.</title>
        <authorList>
            <person name="Nabeshima K."/>
            <person name="Suzuki S."/>
            <person name="Onuma M."/>
        </authorList>
    </citation>
    <scope>NUCLEOTIDE SEQUENCE [LARGE SCALE GENOMIC DNA]</scope>
    <source>
        <strain evidence="4 5">451A</strain>
    </source>
</reference>
<accession>A0ABC9Y6E0</accession>
<keyword evidence="1" id="KW-0862">Zinc</keyword>
<evidence type="ECO:0000313" key="5">
    <source>
        <dbReference type="Proteomes" id="UP001623348"/>
    </source>
</evidence>
<keyword evidence="1" id="KW-0863">Zinc-finger</keyword>
<proteinExistence type="predicted"/>
<comment type="caution">
    <text evidence="4">The sequence shown here is derived from an EMBL/GenBank/DDBJ whole genome shotgun (WGS) entry which is preliminary data.</text>
</comment>
<keyword evidence="5" id="KW-1185">Reference proteome</keyword>
<dbReference type="InterPro" id="IPR013087">
    <property type="entry name" value="Znf_C2H2_type"/>
</dbReference>
<feature type="domain" description="C2H2-type" evidence="3">
    <location>
        <begin position="126"/>
        <end position="154"/>
    </location>
</feature>
<name>A0ABC9Y6E0_GRUJA</name>
<dbReference type="EMBL" id="BAAFJT010000040">
    <property type="protein sequence ID" value="GAB0205610.1"/>
    <property type="molecule type" value="Genomic_DNA"/>
</dbReference>
<dbReference type="Proteomes" id="UP001623348">
    <property type="component" value="Unassembled WGS sequence"/>
</dbReference>